<evidence type="ECO:0000313" key="1">
    <source>
        <dbReference type="EMBL" id="HEF65893.1"/>
    </source>
</evidence>
<accession>A0A7C1K3I4</accession>
<sequence>METWLPFVNTALIAVSGLSALIGFIAVRSHRISLHHNAMLTAAVFAALFLVVYVLRYFLLGTKLYTGEGWVRIVYFTVLISHTILAIALGPLVLITLSRALRREFRRHRAIARITLPVWFYVAVTGWIIYVMLYGL</sequence>
<dbReference type="PANTHER" id="PTHR37692:SF1">
    <property type="entry name" value="DUF420 DOMAIN-CONTAINING PROTEIN"/>
    <property type="match status" value="1"/>
</dbReference>
<dbReference type="GO" id="GO:0016020">
    <property type="term" value="C:membrane"/>
    <property type="evidence" value="ECO:0007669"/>
    <property type="project" value="InterPro"/>
</dbReference>
<dbReference type="InterPro" id="IPR013833">
    <property type="entry name" value="Cyt_c_oxidase_su3_a-hlx"/>
</dbReference>
<dbReference type="InterPro" id="IPR007352">
    <property type="entry name" value="DUF420"/>
</dbReference>
<comment type="caution">
    <text evidence="1">The sequence shown here is derived from an EMBL/GenBank/DDBJ whole genome shotgun (WGS) entry which is preliminary data.</text>
</comment>
<name>A0A7C1K3I4_THERO</name>
<gene>
    <name evidence="1" type="ORF">ENP47_09890</name>
</gene>
<dbReference type="GO" id="GO:0022904">
    <property type="term" value="P:respiratory electron transport chain"/>
    <property type="evidence" value="ECO:0007669"/>
    <property type="project" value="InterPro"/>
</dbReference>
<dbReference type="PANTHER" id="PTHR37692">
    <property type="entry name" value="HYPOTHETICAL MEMBRANE SPANNING PROTEIN"/>
    <property type="match status" value="1"/>
</dbReference>
<reference evidence="1" key="1">
    <citation type="journal article" date="2020" name="mSystems">
        <title>Genome- and Community-Level Interaction Insights into Carbon Utilization and Element Cycling Functions of Hydrothermarchaeota in Hydrothermal Sediment.</title>
        <authorList>
            <person name="Zhou Z."/>
            <person name="Liu Y."/>
            <person name="Xu W."/>
            <person name="Pan J."/>
            <person name="Luo Z.H."/>
            <person name="Li M."/>
        </authorList>
    </citation>
    <scope>NUCLEOTIDE SEQUENCE [LARGE SCALE GENOMIC DNA]</scope>
    <source>
        <strain evidence="1">SpSt-222</strain>
    </source>
</reference>
<dbReference type="Gene3D" id="1.20.120.80">
    <property type="entry name" value="Cytochrome c oxidase, subunit III, four-helix bundle"/>
    <property type="match status" value="1"/>
</dbReference>
<dbReference type="EMBL" id="DSJL01000011">
    <property type="protein sequence ID" value="HEF65893.1"/>
    <property type="molecule type" value="Genomic_DNA"/>
</dbReference>
<dbReference type="AlphaFoldDB" id="A0A7C1K3I4"/>
<organism evidence="1">
    <name type="scientific">Thermomicrobium roseum</name>
    <dbReference type="NCBI Taxonomy" id="500"/>
    <lineage>
        <taxon>Bacteria</taxon>
        <taxon>Pseudomonadati</taxon>
        <taxon>Thermomicrobiota</taxon>
        <taxon>Thermomicrobia</taxon>
        <taxon>Thermomicrobiales</taxon>
        <taxon>Thermomicrobiaceae</taxon>
        <taxon>Thermomicrobium</taxon>
    </lineage>
</organism>
<dbReference type="GO" id="GO:0004129">
    <property type="term" value="F:cytochrome-c oxidase activity"/>
    <property type="evidence" value="ECO:0007669"/>
    <property type="project" value="InterPro"/>
</dbReference>
<protein>
    <submittedName>
        <fullName evidence="1">DUF420 domain-containing protein</fullName>
    </submittedName>
</protein>
<proteinExistence type="predicted"/>
<dbReference type="Pfam" id="PF04238">
    <property type="entry name" value="DUF420"/>
    <property type="match status" value="1"/>
</dbReference>